<feature type="compositionally biased region" description="Polar residues" evidence="4">
    <location>
        <begin position="721"/>
        <end position="733"/>
    </location>
</feature>
<feature type="region of interest" description="Disordered" evidence="4">
    <location>
        <begin position="59"/>
        <end position="170"/>
    </location>
</feature>
<evidence type="ECO:0000256" key="3">
    <source>
        <dbReference type="ARBA" id="ARBA00023242"/>
    </source>
</evidence>
<feature type="compositionally biased region" description="Basic and acidic residues" evidence="4">
    <location>
        <begin position="293"/>
        <end position="303"/>
    </location>
</feature>
<dbReference type="RefSeq" id="XP_014568960.1">
    <property type="nucleotide sequence ID" value="XM_014713474.1"/>
</dbReference>
<feature type="compositionally biased region" description="Low complexity" evidence="4">
    <location>
        <begin position="149"/>
        <end position="161"/>
    </location>
</feature>
<sequence>MARKKPGVSSNANSSRGKAPINDLAELSRGRVKPIQSMNDVPQDDEDAFFAQQDRILLDEPRFSVSNGRGTRAADTLDQDEEVYGLDLSEEGDEDDDDVDDEDDEQVEELPSRPRLGKPGAKDHQPLPGAKTSRYDRPDQVGRDDIMYDAAANASESSSSQSEEDDDDERWKSYHVGRKEAEEADSEDEETAELELAESIRLQRLKRQSLSLADYGLNDSTQAEWAKELTVAPLPLTEVSLAKSSMSFTNRDEAIAHLQKTSPELLALVDDYAEQLSRLEKTQQAVSANSAKHTSEPTHEGTRQELQANRQTQILHLYHQILLTYLSVATFYLHLRATHSPDQQRDLQEAVFIRLAELRQVLADMTDLDLGIDDSDDEKGHTSASDESDPLTDEDMMLLRNGSDGPDEPVTLNDLANLNQGDLRTLIGDLDDAEIEALIAEQKAQLATSPAVASPQKKKRKSDGAAGVPNPEKAKKAKMVPEESYFSAPLLQLEPLPLHARDIPSADRTDDFVDPLSMSATDSADKESKKRSLKFYTAKIDAKSKRAEAGQTSRPGGDEDVPYRSKERARQAVLQRQQHLRDSRAQRADLDGADFDANDLEAAGAINAVDADAEGYYDLVTSKKAKAKQDKQEAHDLTRLVERDALTNPESIDPNNPRSVSRAIMANKGLTPKRPKEARNPRVKKRLRYEKAQKKLASMKPTYKGGLSSLSGDYSGEKSGISANVTKSVRLSK</sequence>
<evidence type="ECO:0000313" key="6">
    <source>
        <dbReference type="EMBL" id="GAA98444.1"/>
    </source>
</evidence>
<name>G7E6I4_MIXOS</name>
<gene>
    <name evidence="6" type="primary">Mo05130</name>
    <name evidence="6" type="ORF">E5Q_05130</name>
</gene>
<feature type="compositionally biased region" description="Basic and acidic residues" evidence="4">
    <location>
        <begin position="501"/>
        <end position="511"/>
    </location>
</feature>
<evidence type="ECO:0000256" key="2">
    <source>
        <dbReference type="ARBA" id="ARBA00010979"/>
    </source>
</evidence>
<dbReference type="HOGENOM" id="CLU_019106_0_0_1"/>
<feature type="domain" description="Sas10 C-terminal" evidence="5">
    <location>
        <begin position="656"/>
        <end position="731"/>
    </location>
</feature>
<dbReference type="PANTHER" id="PTHR13237">
    <property type="entry name" value="SOMETHING ABOUT SILENCING PROTEIN 10-RELATED"/>
    <property type="match status" value="1"/>
</dbReference>
<feature type="compositionally biased region" description="Polar residues" evidence="4">
    <location>
        <begin position="648"/>
        <end position="659"/>
    </location>
</feature>
<reference evidence="6 7" key="1">
    <citation type="journal article" date="2011" name="J. Gen. Appl. Microbiol.">
        <title>Draft genome sequencing of the enigmatic basidiomycete Mixia osmundae.</title>
        <authorList>
            <person name="Nishida H."/>
            <person name="Nagatsuka Y."/>
            <person name="Sugiyama J."/>
        </authorList>
    </citation>
    <scope>NUCLEOTIDE SEQUENCE [LARGE SCALE GENOMIC DNA]</scope>
    <source>
        <strain evidence="7">CBS 9802 / IAM 14324 / JCM 22182 / KY 12970</strain>
    </source>
</reference>
<proteinExistence type="inferred from homology"/>
<organism evidence="6 7">
    <name type="scientific">Mixia osmundae (strain CBS 9802 / IAM 14324 / JCM 22182 / KY 12970)</name>
    <dbReference type="NCBI Taxonomy" id="764103"/>
    <lineage>
        <taxon>Eukaryota</taxon>
        <taxon>Fungi</taxon>
        <taxon>Dikarya</taxon>
        <taxon>Basidiomycota</taxon>
        <taxon>Pucciniomycotina</taxon>
        <taxon>Mixiomycetes</taxon>
        <taxon>Mixiales</taxon>
        <taxon>Mixiaceae</taxon>
        <taxon>Mixia</taxon>
    </lineage>
</organism>
<evidence type="ECO:0000259" key="5">
    <source>
        <dbReference type="Pfam" id="PF09368"/>
    </source>
</evidence>
<feature type="compositionally biased region" description="Low complexity" evidence="4">
    <location>
        <begin position="705"/>
        <end position="714"/>
    </location>
</feature>
<protein>
    <recommendedName>
        <fullName evidence="5">Sas10 C-terminal domain-containing protein</fullName>
    </recommendedName>
</protein>
<evidence type="ECO:0000256" key="1">
    <source>
        <dbReference type="ARBA" id="ARBA00004123"/>
    </source>
</evidence>
<comment type="caution">
    <text evidence="6">The sequence shown here is derived from an EMBL/GenBank/DDBJ whole genome shotgun (WGS) entry which is preliminary data.</text>
</comment>
<feature type="compositionally biased region" description="Basic and acidic residues" evidence="4">
    <location>
        <begin position="133"/>
        <end position="146"/>
    </location>
</feature>
<keyword evidence="7" id="KW-1185">Reference proteome</keyword>
<feature type="compositionally biased region" description="Basic and acidic residues" evidence="4">
    <location>
        <begin position="561"/>
        <end position="570"/>
    </location>
</feature>
<dbReference type="OrthoDB" id="1924577at2759"/>
<dbReference type="PANTHER" id="PTHR13237:SF8">
    <property type="entry name" value="SOMETHING ABOUT SILENCING PROTEIN 10"/>
    <property type="match status" value="1"/>
</dbReference>
<feature type="region of interest" description="Disordered" evidence="4">
    <location>
        <begin position="1"/>
        <end position="47"/>
    </location>
</feature>
<dbReference type="GO" id="GO:0000462">
    <property type="term" value="P:maturation of SSU-rRNA from tricistronic rRNA transcript (SSU-rRNA, 5.8S rRNA, LSU-rRNA)"/>
    <property type="evidence" value="ECO:0007669"/>
    <property type="project" value="TreeGrafter"/>
</dbReference>
<evidence type="ECO:0000313" key="7">
    <source>
        <dbReference type="Proteomes" id="UP000009131"/>
    </source>
</evidence>
<dbReference type="Pfam" id="PF09368">
    <property type="entry name" value="Sas10"/>
    <property type="match status" value="1"/>
</dbReference>
<reference evidence="6 7" key="2">
    <citation type="journal article" date="2012" name="Open Biol.">
        <title>Characteristics of nucleosomes and linker DNA regions on the genome of the basidiomycete Mixia osmundae revealed by mono- and dinucleosome mapping.</title>
        <authorList>
            <person name="Nishida H."/>
            <person name="Kondo S."/>
            <person name="Matsumoto T."/>
            <person name="Suzuki Y."/>
            <person name="Yoshikawa H."/>
            <person name="Taylor T.D."/>
            <person name="Sugiyama J."/>
        </authorList>
    </citation>
    <scope>NUCLEOTIDE SEQUENCE [LARGE SCALE GENOMIC DNA]</scope>
    <source>
        <strain evidence="7">CBS 9802 / IAM 14324 / JCM 22182 / KY 12970</strain>
    </source>
</reference>
<feature type="compositionally biased region" description="Acidic residues" evidence="4">
    <location>
        <begin position="77"/>
        <end position="108"/>
    </location>
</feature>
<dbReference type="OMA" id="KSMKPVW"/>
<feature type="compositionally biased region" description="Basic and acidic residues" evidence="4">
    <location>
        <begin position="627"/>
        <end position="645"/>
    </location>
</feature>
<dbReference type="AlphaFoldDB" id="G7E6I4"/>
<dbReference type="STRING" id="764103.G7E6I4"/>
<feature type="compositionally biased region" description="Acidic residues" evidence="4">
    <location>
        <begin position="386"/>
        <end position="396"/>
    </location>
</feature>
<dbReference type="FunCoup" id="G7E6I4">
    <property type="interactions" value="133"/>
</dbReference>
<feature type="compositionally biased region" description="Polar residues" evidence="4">
    <location>
        <begin position="282"/>
        <end position="292"/>
    </location>
</feature>
<dbReference type="InParanoid" id="G7E6I4"/>
<dbReference type="InterPro" id="IPR018972">
    <property type="entry name" value="Sas10_C_dom"/>
</dbReference>
<comment type="subcellular location">
    <subcellularLocation>
        <location evidence="1">Nucleus</location>
    </subcellularLocation>
</comment>
<feature type="region of interest" description="Disordered" evidence="4">
    <location>
        <begin position="444"/>
        <end position="481"/>
    </location>
</feature>
<feature type="region of interest" description="Disordered" evidence="4">
    <location>
        <begin position="501"/>
        <end position="587"/>
    </location>
</feature>
<feature type="region of interest" description="Disordered" evidence="4">
    <location>
        <begin position="624"/>
        <end position="733"/>
    </location>
</feature>
<keyword evidence="3" id="KW-0539">Nucleus</keyword>
<evidence type="ECO:0000256" key="4">
    <source>
        <dbReference type="SAM" id="MobiDB-lite"/>
    </source>
</evidence>
<dbReference type="eggNOG" id="KOG3118">
    <property type="taxonomic scope" value="Eukaryota"/>
</dbReference>
<dbReference type="Proteomes" id="UP000009131">
    <property type="component" value="Unassembled WGS sequence"/>
</dbReference>
<comment type="similarity">
    <text evidence="2">Belongs to the SAS10 family.</text>
</comment>
<feature type="region of interest" description="Disordered" evidence="4">
    <location>
        <begin position="281"/>
        <end position="305"/>
    </location>
</feature>
<dbReference type="GO" id="GO:0032040">
    <property type="term" value="C:small-subunit processome"/>
    <property type="evidence" value="ECO:0007669"/>
    <property type="project" value="TreeGrafter"/>
</dbReference>
<accession>G7E6I4</accession>
<feature type="region of interest" description="Disordered" evidence="4">
    <location>
        <begin position="371"/>
        <end position="408"/>
    </location>
</feature>
<dbReference type="EMBL" id="BABT02000152">
    <property type="protein sequence ID" value="GAA98444.1"/>
    <property type="molecule type" value="Genomic_DNA"/>
</dbReference>